<dbReference type="Pfam" id="PF12867">
    <property type="entry name" value="DinB_2"/>
    <property type="match status" value="1"/>
</dbReference>
<comment type="function">
    <text evidence="5">Possible metal-dependent hydrolase.</text>
</comment>
<dbReference type="EMBL" id="SKFG01000002">
    <property type="protein sequence ID" value="TCZ79898.1"/>
    <property type="molecule type" value="Genomic_DNA"/>
</dbReference>
<evidence type="ECO:0000259" key="6">
    <source>
        <dbReference type="Pfam" id="PF12867"/>
    </source>
</evidence>
<keyword evidence="2 5" id="KW-0479">Metal-binding</keyword>
<dbReference type="Proteomes" id="UP000295418">
    <property type="component" value="Unassembled WGS sequence"/>
</dbReference>
<sequence length="174" mass="20075">MSNLQYPIGKFQHEGAVTQAELESWIQVLDQLPQRLSRAVEGLNDEQLELPYHDGGWTIRQVVHHLADSHMNCYIRFKLALTEDHPTIKPYMEKSWAELSDSKAPVSVSISLFEAIHTRWVFLLQSMSSEGFDRTFYHPVYDQTYSLGIALGMYAWHGQHHVAHITSLRERLGI</sequence>
<keyword evidence="3 5" id="KW-0378">Hydrolase</keyword>
<feature type="domain" description="DinB-like" evidence="6">
    <location>
        <begin position="29"/>
        <end position="165"/>
    </location>
</feature>
<evidence type="ECO:0000256" key="3">
    <source>
        <dbReference type="ARBA" id="ARBA00022801"/>
    </source>
</evidence>
<dbReference type="AlphaFoldDB" id="A0A4R4ENH4"/>
<keyword evidence="1 5" id="KW-0963">Cytoplasm</keyword>
<dbReference type="NCBIfam" id="NF009807">
    <property type="entry name" value="PRK13291.1"/>
    <property type="match status" value="1"/>
</dbReference>
<dbReference type="EC" id="3.-.-.-" evidence="5"/>
<dbReference type="SUPFAM" id="SSF109854">
    <property type="entry name" value="DinB/YfiT-like putative metalloenzymes"/>
    <property type="match status" value="1"/>
</dbReference>
<evidence type="ECO:0000256" key="2">
    <source>
        <dbReference type="ARBA" id="ARBA00022723"/>
    </source>
</evidence>
<comment type="subunit">
    <text evidence="5">Homodimer.</text>
</comment>
<comment type="subcellular location">
    <subcellularLocation>
        <location evidence="5">Cytoplasm</location>
    </subcellularLocation>
</comment>
<evidence type="ECO:0000256" key="5">
    <source>
        <dbReference type="HAMAP-Rule" id="MF_01256"/>
    </source>
</evidence>
<dbReference type="InterPro" id="IPR024775">
    <property type="entry name" value="DinB-like"/>
</dbReference>
<gene>
    <name evidence="7" type="ORF">E0485_03250</name>
</gene>
<organism evidence="7 8">
    <name type="scientific">Paenibacillus albiflavus</name>
    <dbReference type="NCBI Taxonomy" id="2545760"/>
    <lineage>
        <taxon>Bacteria</taxon>
        <taxon>Bacillati</taxon>
        <taxon>Bacillota</taxon>
        <taxon>Bacilli</taxon>
        <taxon>Bacillales</taxon>
        <taxon>Paenibacillaceae</taxon>
        <taxon>Paenibacillus</taxon>
    </lineage>
</organism>
<reference evidence="7 8" key="1">
    <citation type="submission" date="2019-03" db="EMBL/GenBank/DDBJ databases">
        <authorList>
            <person name="Kim M.K.M."/>
        </authorList>
    </citation>
    <scope>NUCLEOTIDE SEQUENCE [LARGE SCALE GENOMIC DNA]</scope>
    <source>
        <strain evidence="7 8">18JY21-1</strain>
    </source>
</reference>
<dbReference type="InterPro" id="IPR034660">
    <property type="entry name" value="DinB/YfiT-like"/>
</dbReference>
<feature type="binding site" evidence="5">
    <location>
        <position position="65"/>
    </location>
    <ligand>
        <name>Zn(2+)</name>
        <dbReference type="ChEBI" id="CHEBI:29105"/>
    </ligand>
</feature>
<comment type="caution">
    <text evidence="7">The sequence shown here is derived from an EMBL/GenBank/DDBJ whole genome shotgun (WGS) entry which is preliminary data.</text>
</comment>
<dbReference type="Gene3D" id="1.20.120.450">
    <property type="entry name" value="dinb family like domain"/>
    <property type="match status" value="1"/>
</dbReference>
<comment type="similarity">
    <text evidence="5">Belongs to the metal hydrolase YfiT family.</text>
</comment>
<dbReference type="GO" id="GO:0016787">
    <property type="term" value="F:hydrolase activity"/>
    <property type="evidence" value="ECO:0007669"/>
    <property type="project" value="UniProtKB-UniRule"/>
</dbReference>
<accession>A0A4R4ENH4</accession>
<evidence type="ECO:0000256" key="1">
    <source>
        <dbReference type="ARBA" id="ARBA00022490"/>
    </source>
</evidence>
<name>A0A4R4ENH4_9BACL</name>
<dbReference type="RefSeq" id="WP_132416543.1">
    <property type="nucleotide sequence ID" value="NZ_SKFG01000002.1"/>
</dbReference>
<feature type="binding site" evidence="5">
    <location>
        <position position="161"/>
    </location>
    <ligand>
        <name>Zn(2+)</name>
        <dbReference type="ChEBI" id="CHEBI:29105"/>
    </ligand>
</feature>
<evidence type="ECO:0000256" key="4">
    <source>
        <dbReference type="ARBA" id="ARBA00022833"/>
    </source>
</evidence>
<evidence type="ECO:0000313" key="8">
    <source>
        <dbReference type="Proteomes" id="UP000295418"/>
    </source>
</evidence>
<dbReference type="InterPro" id="IPR023774">
    <property type="entry name" value="Put_metal_dep_hydrolase_YfiT"/>
</dbReference>
<keyword evidence="8" id="KW-1185">Reference proteome</keyword>
<feature type="binding site" evidence="5">
    <location>
        <position position="157"/>
    </location>
    <ligand>
        <name>Zn(2+)</name>
        <dbReference type="ChEBI" id="CHEBI:29105"/>
    </ligand>
</feature>
<comment type="cofactor">
    <cofactor evidence="5">
        <name>Zn(2+)</name>
        <dbReference type="ChEBI" id="CHEBI:29105"/>
    </cofactor>
    <text evidence="5">Binds 1 zinc ion per subunit.</text>
</comment>
<protein>
    <recommendedName>
        <fullName evidence="5">Putative metal-dependent hydrolase E0485_03250</fullName>
        <ecNumber evidence="5">3.-.-.-</ecNumber>
    </recommendedName>
</protein>
<dbReference type="OrthoDB" id="9796039at2"/>
<evidence type="ECO:0000313" key="7">
    <source>
        <dbReference type="EMBL" id="TCZ79898.1"/>
    </source>
</evidence>
<proteinExistence type="inferred from homology"/>
<dbReference type="GO" id="GO:0008270">
    <property type="term" value="F:zinc ion binding"/>
    <property type="evidence" value="ECO:0007669"/>
    <property type="project" value="UniProtKB-UniRule"/>
</dbReference>
<dbReference type="HAMAP" id="MF_01256">
    <property type="entry name" value="YfiT_hydrol"/>
    <property type="match status" value="1"/>
</dbReference>
<keyword evidence="4 5" id="KW-0862">Zinc</keyword>
<dbReference type="GO" id="GO:0005737">
    <property type="term" value="C:cytoplasm"/>
    <property type="evidence" value="ECO:0007669"/>
    <property type="project" value="UniProtKB-SubCell"/>
</dbReference>